<evidence type="ECO:0000313" key="3">
    <source>
        <dbReference type="EMBL" id="CDG81603.1"/>
    </source>
</evidence>
<reference evidence="3 4" key="1">
    <citation type="journal article" date="2015" name="Genome Announc.">
        <title>Genome Sequence of Mushroom Soft-Rot Pathogen Janthinobacterium agaricidamnosum.</title>
        <authorList>
            <person name="Graupner K."/>
            <person name="Lackner G."/>
            <person name="Hertweck C."/>
        </authorList>
    </citation>
    <scope>NUCLEOTIDE SEQUENCE [LARGE SCALE GENOMIC DNA]</scope>
    <source>
        <strain evidence="4">NBRC 102515 / DSM 9628</strain>
    </source>
</reference>
<protein>
    <recommendedName>
        <fullName evidence="5">Chain length determinant family protein</fullName>
    </recommendedName>
</protein>
<feature type="coiled-coil region" evidence="1">
    <location>
        <begin position="201"/>
        <end position="228"/>
    </location>
</feature>
<dbReference type="eggNOG" id="COG3765">
    <property type="taxonomic scope" value="Bacteria"/>
</dbReference>
<name>W0V2M7_9BURK</name>
<dbReference type="Proteomes" id="UP000027604">
    <property type="component" value="Chromosome I"/>
</dbReference>
<feature type="transmembrane region" description="Helical" evidence="2">
    <location>
        <begin position="35"/>
        <end position="54"/>
    </location>
</feature>
<dbReference type="PATRIC" id="fig|1349767.4.peg.2683"/>
<feature type="transmembrane region" description="Helical" evidence="2">
    <location>
        <begin position="374"/>
        <end position="396"/>
    </location>
</feature>
<dbReference type="KEGG" id="jag:GJA_947"/>
<proteinExistence type="predicted"/>
<keyword evidence="2" id="KW-0812">Transmembrane</keyword>
<keyword evidence="2" id="KW-1133">Transmembrane helix</keyword>
<dbReference type="RefSeq" id="WP_051780278.1">
    <property type="nucleotide sequence ID" value="NZ_BCTH01000029.1"/>
</dbReference>
<accession>W0V2M7</accession>
<evidence type="ECO:0000313" key="4">
    <source>
        <dbReference type="Proteomes" id="UP000027604"/>
    </source>
</evidence>
<dbReference type="AlphaFoldDB" id="W0V2M7"/>
<evidence type="ECO:0000256" key="2">
    <source>
        <dbReference type="SAM" id="Phobius"/>
    </source>
</evidence>
<organism evidence="3 4">
    <name type="scientific">Janthinobacterium agaricidamnosum NBRC 102515 = DSM 9628</name>
    <dbReference type="NCBI Taxonomy" id="1349767"/>
    <lineage>
        <taxon>Bacteria</taxon>
        <taxon>Pseudomonadati</taxon>
        <taxon>Pseudomonadota</taxon>
        <taxon>Betaproteobacteria</taxon>
        <taxon>Burkholderiales</taxon>
        <taxon>Oxalobacteraceae</taxon>
        <taxon>Janthinobacterium</taxon>
    </lineage>
</organism>
<evidence type="ECO:0008006" key="5">
    <source>
        <dbReference type="Google" id="ProtNLM"/>
    </source>
</evidence>
<keyword evidence="2" id="KW-0472">Membrane</keyword>
<dbReference type="HOGENOM" id="CLU_715467_0_0_4"/>
<dbReference type="OrthoDB" id="8707700at2"/>
<keyword evidence="4" id="KW-1185">Reference proteome</keyword>
<sequence>MGNLDELKRDSAGDNTHWIFLSELLGVLWRARKPIVGGAILAVMLGGALAWSAAQYKSEGFLQFGGVIPMSREKSDQDTSQGILLADYKRYAALFNTSGRFDEFVQQNKMAGVAAVGQLRRVFVSNELISSILDPVYSYTKVDAKELMAQPKDGGNNVIGLRIKYETGNPQDAQSMVGLLGRYAMDSIIYLIYSDALRFKHAEITAKISKLDNDIIELKENLEKYRRKGVTLKQIVAQYPESSKQAVSQVLSVTEENSRYLSPVTHLMSNEVDTLNASEGIVRLKREQQQNLLLLEYFDRAKALLDANKSGESILRELDKIKESVFKDKDLTNEVVKEVYNQISIENQTAVNVYLEKTRFIAGPSFPERRSSRLGPALILSMMIGLLISSILVLAYHWRQNVIRKKSA</sequence>
<evidence type="ECO:0000256" key="1">
    <source>
        <dbReference type="SAM" id="Coils"/>
    </source>
</evidence>
<gene>
    <name evidence="3" type="ORF">GJA_947</name>
</gene>
<dbReference type="STRING" id="1349767.GJA_947"/>
<dbReference type="EMBL" id="HG322949">
    <property type="protein sequence ID" value="CDG81603.1"/>
    <property type="molecule type" value="Genomic_DNA"/>
</dbReference>
<keyword evidence="1" id="KW-0175">Coiled coil</keyword>